<sequence>MNGHSVTRQSLSFEEKMGLLDERSLSSLSDTDSDNGIIDLDQHFPVAKWAGYLLAPAEYLRSMRWRVIFVRLAWFFVPSFLQGRSMREQIRPTKMSPTAYLDGMRGLAALFVYFCHYSYQSFIIAKGWGCNDSHYDILKLPFLRLWYQGPPAVCVFFVISGYALSYRPLKFIRGRNVNDFSTTMSSLVFRRFIRLFVPTAISTFMIVCLIRMGVYEWTRDFAMDRTYMKNIVEPHPRRMEDGYAQFRHWASDMFYFVHVFGWKPHGGSTNYDVHLWTIPVEFRCSLYLFLVIVATARLRTIYRFFFLATVTLITYRNSRWELVMFFFGMALAEWDHIRGAHVSPPALPLEEKQVKPAQQTLKTIFWNLVSILGLYLMCQPDDGGEDTPGWIYLSSLIPKWWDSEQYRYWQCTGAVVFVFAVGYSAFWQRVFNSAIVQYFGKLSYALYLMHGPAMHAIGYHWEKWAYSLTGVEGYWYNAGFALGACFCVPTVIWCADIFWRAADIPTVKFAKWFESKVIVKAD</sequence>
<dbReference type="InterPro" id="IPR002656">
    <property type="entry name" value="Acyl_transf_3_dom"/>
</dbReference>
<protein>
    <recommendedName>
        <fullName evidence="2">Acyltransferase 3 domain-containing protein</fullName>
    </recommendedName>
</protein>
<feature type="transmembrane region" description="Helical" evidence="1">
    <location>
        <begin position="104"/>
        <end position="125"/>
    </location>
</feature>
<dbReference type="InterPro" id="IPR050879">
    <property type="entry name" value="Acyltransferase_3"/>
</dbReference>
<name>A0A0P7B8E7_9HYPO</name>
<keyword evidence="1" id="KW-0472">Membrane</keyword>
<keyword evidence="4" id="KW-1185">Reference proteome</keyword>
<evidence type="ECO:0000313" key="3">
    <source>
        <dbReference type="EMBL" id="KPM36651.1"/>
    </source>
</evidence>
<proteinExistence type="predicted"/>
<accession>A0A0P7B8E7</accession>
<organism evidence="3 4">
    <name type="scientific">Neonectria ditissima</name>
    <dbReference type="NCBI Taxonomy" id="78410"/>
    <lineage>
        <taxon>Eukaryota</taxon>
        <taxon>Fungi</taxon>
        <taxon>Dikarya</taxon>
        <taxon>Ascomycota</taxon>
        <taxon>Pezizomycotina</taxon>
        <taxon>Sordariomycetes</taxon>
        <taxon>Hypocreomycetidae</taxon>
        <taxon>Hypocreales</taxon>
        <taxon>Nectriaceae</taxon>
        <taxon>Neonectria</taxon>
    </lineage>
</organism>
<dbReference type="AlphaFoldDB" id="A0A0P7B8E7"/>
<evidence type="ECO:0000313" key="4">
    <source>
        <dbReference type="Proteomes" id="UP000050424"/>
    </source>
</evidence>
<feature type="transmembrane region" description="Helical" evidence="1">
    <location>
        <begin position="301"/>
        <end position="318"/>
    </location>
</feature>
<feature type="domain" description="Acyltransferase 3" evidence="2">
    <location>
        <begin position="99"/>
        <end position="495"/>
    </location>
</feature>
<feature type="transmembrane region" description="Helical" evidence="1">
    <location>
        <begin position="438"/>
        <end position="461"/>
    </location>
</feature>
<dbReference type="STRING" id="78410.A0A0P7B8E7"/>
<feature type="transmembrane region" description="Helical" evidence="1">
    <location>
        <begin position="473"/>
        <end position="499"/>
    </location>
</feature>
<dbReference type="OrthoDB" id="5819582at2759"/>
<keyword evidence="1" id="KW-1133">Transmembrane helix</keyword>
<feature type="transmembrane region" description="Helical" evidence="1">
    <location>
        <begin position="192"/>
        <end position="214"/>
    </location>
</feature>
<dbReference type="PANTHER" id="PTHR23028:SF134">
    <property type="entry name" value="PUTATIVE (AFU_ORTHOLOGUE AFUA_4G08520)-RELATED"/>
    <property type="match status" value="1"/>
</dbReference>
<evidence type="ECO:0000259" key="2">
    <source>
        <dbReference type="Pfam" id="PF01757"/>
    </source>
</evidence>
<dbReference type="EMBL" id="LKCW01000195">
    <property type="protein sequence ID" value="KPM36651.1"/>
    <property type="molecule type" value="Genomic_DNA"/>
</dbReference>
<reference evidence="3 4" key="1">
    <citation type="submission" date="2015-09" db="EMBL/GenBank/DDBJ databases">
        <title>Draft genome of a European isolate of the apple canker pathogen Neonectria ditissima.</title>
        <authorList>
            <person name="Gomez-Cortecero A."/>
            <person name="Harrison R.J."/>
            <person name="Armitage A.D."/>
        </authorList>
    </citation>
    <scope>NUCLEOTIDE SEQUENCE [LARGE SCALE GENOMIC DNA]</scope>
    <source>
        <strain evidence="3 4">R09/05</strain>
    </source>
</reference>
<feature type="transmembrane region" description="Helical" evidence="1">
    <location>
        <begin position="273"/>
        <end position="294"/>
    </location>
</feature>
<gene>
    <name evidence="3" type="ORF">AK830_g9896</name>
</gene>
<feature type="transmembrane region" description="Helical" evidence="1">
    <location>
        <begin position="145"/>
        <end position="165"/>
    </location>
</feature>
<dbReference type="Proteomes" id="UP000050424">
    <property type="component" value="Unassembled WGS sequence"/>
</dbReference>
<feature type="transmembrane region" description="Helical" evidence="1">
    <location>
        <begin position="406"/>
        <end position="426"/>
    </location>
</feature>
<dbReference type="GO" id="GO:0016747">
    <property type="term" value="F:acyltransferase activity, transferring groups other than amino-acyl groups"/>
    <property type="evidence" value="ECO:0007669"/>
    <property type="project" value="InterPro"/>
</dbReference>
<dbReference type="Pfam" id="PF01757">
    <property type="entry name" value="Acyl_transf_3"/>
    <property type="match status" value="1"/>
</dbReference>
<keyword evidence="1" id="KW-0812">Transmembrane</keyword>
<comment type="caution">
    <text evidence="3">The sequence shown here is derived from an EMBL/GenBank/DDBJ whole genome shotgun (WGS) entry which is preliminary data.</text>
</comment>
<dbReference type="PANTHER" id="PTHR23028">
    <property type="entry name" value="ACETYLTRANSFERASE"/>
    <property type="match status" value="1"/>
</dbReference>
<evidence type="ECO:0000256" key="1">
    <source>
        <dbReference type="SAM" id="Phobius"/>
    </source>
</evidence>